<sequence>MSELLPKILVVDDETWNLELMEAYLSDDYELAMATLHRF</sequence>
<gene>
    <name evidence="1" type="ORF">J2750_001442</name>
</gene>
<evidence type="ECO:0000313" key="1">
    <source>
        <dbReference type="EMBL" id="MDR6222982.1"/>
    </source>
</evidence>
<accession>A0AA90ZCS2</accession>
<proteinExistence type="predicted"/>
<name>A0AA90ZCS2_9EURY</name>
<dbReference type="Proteomes" id="UP001185015">
    <property type="component" value="Unassembled WGS sequence"/>
</dbReference>
<organism evidence="1 2">
    <name type="scientific">Methanococcoides alaskense</name>
    <dbReference type="NCBI Taxonomy" id="325778"/>
    <lineage>
        <taxon>Archaea</taxon>
        <taxon>Methanobacteriati</taxon>
        <taxon>Methanobacteriota</taxon>
        <taxon>Stenosarchaea group</taxon>
        <taxon>Methanomicrobia</taxon>
        <taxon>Methanosarcinales</taxon>
        <taxon>Methanosarcinaceae</taxon>
        <taxon>Methanococcoides</taxon>
    </lineage>
</organism>
<dbReference type="AlphaFoldDB" id="A0AA90ZCS2"/>
<keyword evidence="2" id="KW-1185">Reference proteome</keyword>
<evidence type="ECO:0000313" key="2">
    <source>
        <dbReference type="Proteomes" id="UP001185015"/>
    </source>
</evidence>
<comment type="caution">
    <text evidence="1">The sequence shown here is derived from an EMBL/GenBank/DDBJ whole genome shotgun (WGS) entry which is preliminary data.</text>
</comment>
<reference evidence="1 2" key="1">
    <citation type="submission" date="2023-07" db="EMBL/GenBank/DDBJ databases">
        <title>Genomic Encyclopedia of Type Strains, Phase IV (KMG-IV): sequencing the most valuable type-strain genomes for metagenomic binning, comparative biology and taxonomic classification.</title>
        <authorList>
            <person name="Goeker M."/>
        </authorList>
    </citation>
    <scope>NUCLEOTIDE SEQUENCE [LARGE SCALE GENOMIC DNA]</scope>
    <source>
        <strain evidence="1 2">DSM 17273</strain>
    </source>
</reference>
<protein>
    <submittedName>
        <fullName evidence="1">CheY-like chemotaxis protein</fullName>
    </submittedName>
</protein>
<dbReference type="EMBL" id="JAVDQI010000004">
    <property type="protein sequence ID" value="MDR6222982.1"/>
    <property type="molecule type" value="Genomic_DNA"/>
</dbReference>